<gene>
    <name evidence="2" type="ORF">LrDSM24759_04450</name>
</gene>
<keyword evidence="3" id="KW-1185">Reference proteome</keyword>
<protein>
    <recommendedName>
        <fullName evidence="4">YtxH domain-containing protein</fullName>
    </recommendedName>
</protein>
<evidence type="ECO:0000313" key="2">
    <source>
        <dbReference type="EMBL" id="GBG04531.1"/>
    </source>
</evidence>
<dbReference type="AlphaFoldDB" id="A0A2Z6T7C3"/>
<name>A0A2Z6T7C3_9LACO</name>
<evidence type="ECO:0000256" key="1">
    <source>
        <dbReference type="SAM" id="Coils"/>
    </source>
</evidence>
<dbReference type="Proteomes" id="UP000257317">
    <property type="component" value="Unassembled WGS sequence"/>
</dbReference>
<dbReference type="Gene3D" id="1.20.1170.10">
    <property type="match status" value="1"/>
</dbReference>
<evidence type="ECO:0008006" key="4">
    <source>
        <dbReference type="Google" id="ProtNLM"/>
    </source>
</evidence>
<dbReference type="EMBL" id="BFBY01000002">
    <property type="protein sequence ID" value="GBG04531.1"/>
    <property type="molecule type" value="Genomic_DNA"/>
</dbReference>
<organism evidence="2 3">
    <name type="scientific">Lactobacillus rodentium</name>
    <dbReference type="NCBI Taxonomy" id="947835"/>
    <lineage>
        <taxon>Bacteria</taxon>
        <taxon>Bacillati</taxon>
        <taxon>Bacillota</taxon>
        <taxon>Bacilli</taxon>
        <taxon>Lactobacillales</taxon>
        <taxon>Lactobacillaceae</taxon>
        <taxon>Lactobacillus</taxon>
    </lineage>
</organism>
<proteinExistence type="predicted"/>
<sequence length="109" mass="12242">MKYFASGFGIGTILGVASSFLYDPETNQKVKDDVKDWLIGVKDDSVALTTNIQNTKSSLADLKAQLPSAMRTLSSLEKRVQKYERNIQPHLNKIKTDLNQINQTIENLK</sequence>
<comment type="caution">
    <text evidence="2">The sequence shown here is derived from an EMBL/GenBank/DDBJ whole genome shotgun (WGS) entry which is preliminary data.</text>
</comment>
<evidence type="ECO:0000313" key="3">
    <source>
        <dbReference type="Proteomes" id="UP000257317"/>
    </source>
</evidence>
<feature type="coiled-coil region" evidence="1">
    <location>
        <begin position="59"/>
        <end position="93"/>
    </location>
</feature>
<keyword evidence="1" id="KW-0175">Coiled coil</keyword>
<dbReference type="RefSeq" id="WP_117117877.1">
    <property type="nucleotide sequence ID" value="NZ_BFBY01000002.1"/>
</dbReference>
<reference evidence="3" key="1">
    <citation type="submission" date="2018-03" db="EMBL/GenBank/DDBJ databases">
        <title>New taxa in the Lactobacillus gasseri group.</title>
        <authorList>
            <person name="Tanizawa Y."/>
            <person name="Tohno M."/>
            <person name="Endo A."/>
            <person name="Arita M."/>
        </authorList>
    </citation>
    <scope>NUCLEOTIDE SEQUENCE [LARGE SCALE GENOMIC DNA]</scope>
    <source>
        <strain evidence="3">DSM 24759</strain>
    </source>
</reference>
<accession>A0A2Z6T7C3</accession>